<evidence type="ECO:0000256" key="1">
    <source>
        <dbReference type="SAM" id="MobiDB-lite"/>
    </source>
</evidence>
<dbReference type="EMBL" id="LXSL01000032">
    <property type="protein sequence ID" value="OAM26151.1"/>
    <property type="molecule type" value="Genomic_DNA"/>
</dbReference>
<dbReference type="InterPro" id="IPR005184">
    <property type="entry name" value="DUF306_Meta_HslJ"/>
</dbReference>
<dbReference type="InterPro" id="IPR038670">
    <property type="entry name" value="HslJ-like_sf"/>
</dbReference>
<organism evidence="4 5">
    <name type="scientific">Eikenella longinqua</name>
    <dbReference type="NCBI Taxonomy" id="1795827"/>
    <lineage>
        <taxon>Bacteria</taxon>
        <taxon>Pseudomonadati</taxon>
        <taxon>Pseudomonadota</taxon>
        <taxon>Betaproteobacteria</taxon>
        <taxon>Neisseriales</taxon>
        <taxon>Neisseriaceae</taxon>
        <taxon>Eikenella</taxon>
    </lineage>
</organism>
<feature type="domain" description="DUF306" evidence="3">
    <location>
        <begin position="41"/>
        <end position="143"/>
    </location>
</feature>
<keyword evidence="2" id="KW-0732">Signal</keyword>
<feature type="chain" id="PRO_5008396191" description="DUF306 domain-containing protein" evidence="2">
    <location>
        <begin position="19"/>
        <end position="148"/>
    </location>
</feature>
<dbReference type="RefSeq" id="WP_067595166.1">
    <property type="nucleotide sequence ID" value="NZ_LXSL01000032.1"/>
</dbReference>
<dbReference type="Pfam" id="PF03724">
    <property type="entry name" value="META"/>
    <property type="match status" value="1"/>
</dbReference>
<dbReference type="PANTHER" id="PTHR35535:SF2">
    <property type="entry name" value="DUF306 DOMAIN-CONTAINING PROTEIN"/>
    <property type="match status" value="1"/>
</dbReference>
<feature type="region of interest" description="Disordered" evidence="1">
    <location>
        <begin position="21"/>
        <end position="40"/>
    </location>
</feature>
<evidence type="ECO:0000313" key="5">
    <source>
        <dbReference type="Proteomes" id="UP000077885"/>
    </source>
</evidence>
<sequence length="148" mass="15801">MKPIYLAALLLAACAAHPADSAANAPASSAPPAAQAEQPPLAGQWRITRIGQTRPAPRSLLRFNPEAQRFNANVGCNTLGGSYQQQGHSLSFGPAFTTLMGCPQAIHLQERRLAENVLPNVAAYRLANGRLELLDSANRVLLQAVPKR</sequence>
<dbReference type="InterPro" id="IPR053147">
    <property type="entry name" value="Hsp_HslJ-like"/>
</dbReference>
<dbReference type="STRING" id="1795827.A7P95_10650"/>
<proteinExistence type="predicted"/>
<protein>
    <recommendedName>
        <fullName evidence="3">DUF306 domain-containing protein</fullName>
    </recommendedName>
</protein>
<evidence type="ECO:0000313" key="4">
    <source>
        <dbReference type="EMBL" id="OAM26151.1"/>
    </source>
</evidence>
<evidence type="ECO:0000256" key="2">
    <source>
        <dbReference type="SAM" id="SignalP"/>
    </source>
</evidence>
<dbReference type="PANTHER" id="PTHR35535">
    <property type="entry name" value="HEAT SHOCK PROTEIN HSLJ"/>
    <property type="match status" value="1"/>
</dbReference>
<dbReference type="Gene3D" id="2.40.128.270">
    <property type="match status" value="1"/>
</dbReference>
<gene>
    <name evidence="4" type="ORF">A7P95_10650</name>
</gene>
<dbReference type="Proteomes" id="UP000077885">
    <property type="component" value="Unassembled WGS sequence"/>
</dbReference>
<dbReference type="OrthoDB" id="7871744at2"/>
<evidence type="ECO:0000259" key="3">
    <source>
        <dbReference type="Pfam" id="PF03724"/>
    </source>
</evidence>
<name>A0A1A9RW88_9NEIS</name>
<keyword evidence="5" id="KW-1185">Reference proteome</keyword>
<comment type="caution">
    <text evidence="4">The sequence shown here is derived from an EMBL/GenBank/DDBJ whole genome shotgun (WGS) entry which is preliminary data.</text>
</comment>
<accession>A0A1A9RW88</accession>
<dbReference type="AlphaFoldDB" id="A0A1A9RW88"/>
<feature type="signal peptide" evidence="2">
    <location>
        <begin position="1"/>
        <end position="18"/>
    </location>
</feature>
<reference evidence="5" key="1">
    <citation type="submission" date="2016-05" db="EMBL/GenBank/DDBJ databases">
        <title>Draft genome of Corynebacterium afermentans subsp. afermentans LCDC 88199T.</title>
        <authorList>
            <person name="Bernier A.-M."/>
            <person name="Bernard K."/>
        </authorList>
    </citation>
    <scope>NUCLEOTIDE SEQUENCE [LARGE SCALE GENOMIC DNA]</scope>
    <source>
        <strain evidence="5">NML02-A-017</strain>
    </source>
</reference>